<evidence type="ECO:0000313" key="3">
    <source>
        <dbReference type="Proteomes" id="UP000070404"/>
    </source>
</evidence>
<dbReference type="SUPFAM" id="SSF53335">
    <property type="entry name" value="S-adenosyl-L-methionine-dependent methyltransferases"/>
    <property type="match status" value="2"/>
</dbReference>
<dbReference type="InterPro" id="IPR029063">
    <property type="entry name" value="SAM-dependent_MTases_sf"/>
</dbReference>
<name>A0A133VM28_9EURY</name>
<dbReference type="Proteomes" id="UP000070404">
    <property type="component" value="Unassembled WGS sequence"/>
</dbReference>
<protein>
    <recommendedName>
        <fullName evidence="1">Methyltransferase type 11 domain-containing protein</fullName>
    </recommendedName>
</protein>
<dbReference type="GO" id="GO:0008757">
    <property type="term" value="F:S-adenosylmethionine-dependent methyltransferase activity"/>
    <property type="evidence" value="ECO:0007669"/>
    <property type="project" value="InterPro"/>
</dbReference>
<dbReference type="Gene3D" id="3.40.50.150">
    <property type="entry name" value="Vaccinia Virus protein VP39"/>
    <property type="match status" value="1"/>
</dbReference>
<evidence type="ECO:0000313" key="2">
    <source>
        <dbReference type="EMBL" id="KXB07502.1"/>
    </source>
</evidence>
<evidence type="ECO:0000259" key="1">
    <source>
        <dbReference type="Pfam" id="PF08241"/>
    </source>
</evidence>
<gene>
    <name evidence="2" type="ORF">AKJ52_00125</name>
</gene>
<organism evidence="2 3">
    <name type="scientific">candidate division MSBL1 archaeon SCGC-AAA382C18</name>
    <dbReference type="NCBI Taxonomy" id="1698281"/>
    <lineage>
        <taxon>Archaea</taxon>
        <taxon>Methanobacteriati</taxon>
        <taxon>Methanobacteriota</taxon>
        <taxon>candidate division MSBL1</taxon>
    </lineage>
</organism>
<reference evidence="2 3" key="1">
    <citation type="journal article" date="2016" name="Sci. Rep.">
        <title>Metabolic traits of an uncultured archaeal lineage -MSBL1- from brine pools of the Red Sea.</title>
        <authorList>
            <person name="Mwirichia R."/>
            <person name="Alam I."/>
            <person name="Rashid M."/>
            <person name="Vinu M."/>
            <person name="Ba-Alawi W."/>
            <person name="Anthony Kamau A."/>
            <person name="Kamanda Ngugi D."/>
            <person name="Goker M."/>
            <person name="Klenk H.P."/>
            <person name="Bajic V."/>
            <person name="Stingl U."/>
        </authorList>
    </citation>
    <scope>NUCLEOTIDE SEQUENCE [LARGE SCALE GENOMIC DNA]</scope>
    <source>
        <strain evidence="2">SCGC-AAA382C18</strain>
    </source>
</reference>
<dbReference type="InterPro" id="IPR013216">
    <property type="entry name" value="Methyltransf_11"/>
</dbReference>
<comment type="caution">
    <text evidence="2">The sequence shown here is derived from an EMBL/GenBank/DDBJ whole genome shotgun (WGS) entry which is preliminary data.</text>
</comment>
<dbReference type="EMBL" id="LHYF01000001">
    <property type="protein sequence ID" value="KXB07502.1"/>
    <property type="molecule type" value="Genomic_DNA"/>
</dbReference>
<accession>A0A133VM28</accession>
<feature type="domain" description="Methyltransferase type 11" evidence="1">
    <location>
        <begin position="185"/>
        <end position="222"/>
    </location>
</feature>
<keyword evidence="3" id="KW-1185">Reference proteome</keyword>
<proteinExistence type="predicted"/>
<dbReference type="Pfam" id="PF08241">
    <property type="entry name" value="Methyltransf_11"/>
    <property type="match status" value="1"/>
</dbReference>
<dbReference type="AlphaFoldDB" id="A0A133VM28"/>
<sequence length="319" mass="36910">MGHLMIRFLKNLIKNYREEIPSPLYIIAAAVWSLSEPFLPKLVRDTPSSRKLSAEYYYSLWLQHLNKIHNSGFQFPSTIAELGPGHSIGVGLSALLSGARRYFALDVVKHFDEKKEIEILRELIKLFRERPKGKELDFPHEILKDDLNTNIKNTRISAIEDAILNGETREVKIKQFIPWNSPEVIKENSVDMIISSFVLEHVEDLESTYKSMHRWLRNGGIMSNIIDFGSHGTSKEWNGHWGYSDAIWKLIRGNRKYLINRKPLTSHLKLLHKFNFDIIEVDIEKEESGIGRKQLSSRFKGMTNIDLKSKSAQIIAKKR</sequence>